<feature type="region of interest" description="Disordered" evidence="1">
    <location>
        <begin position="134"/>
        <end position="170"/>
    </location>
</feature>
<name>A0A6C0CX02_9ZZZZ</name>
<proteinExistence type="predicted"/>
<protein>
    <submittedName>
        <fullName evidence="2">Uncharacterized protein</fullName>
    </submittedName>
</protein>
<feature type="region of interest" description="Disordered" evidence="1">
    <location>
        <begin position="1"/>
        <end position="22"/>
    </location>
</feature>
<dbReference type="EMBL" id="MN739506">
    <property type="protein sequence ID" value="QHT09038.1"/>
    <property type="molecule type" value="Genomic_DNA"/>
</dbReference>
<organism evidence="2">
    <name type="scientific">viral metagenome</name>
    <dbReference type="NCBI Taxonomy" id="1070528"/>
    <lineage>
        <taxon>unclassified sequences</taxon>
        <taxon>metagenomes</taxon>
        <taxon>organismal metagenomes</taxon>
    </lineage>
</organism>
<feature type="compositionally biased region" description="Low complexity" evidence="1">
    <location>
        <begin position="1"/>
        <end position="13"/>
    </location>
</feature>
<dbReference type="AlphaFoldDB" id="A0A6C0CX02"/>
<evidence type="ECO:0000256" key="1">
    <source>
        <dbReference type="SAM" id="MobiDB-lite"/>
    </source>
</evidence>
<sequence length="170" mass="19558">MSTATSETAFTSTKDNLESQKARALQYGQKMKETQDAKLQQRYKQGALQALSARKNTRDTFTNIYKNLALTKAMETCPCYSNANKQVITFINEKKSQGQFTKDTQEQVKKMLTDICACYSEGKKAMEDYIKKSEELIAQHTPPAQNAGKTRRKKPKKHSRRKKRRTKHKK</sequence>
<evidence type="ECO:0000313" key="2">
    <source>
        <dbReference type="EMBL" id="QHT09038.1"/>
    </source>
</evidence>
<reference evidence="2" key="1">
    <citation type="journal article" date="2020" name="Nature">
        <title>Giant virus diversity and host interactions through global metagenomics.</title>
        <authorList>
            <person name="Schulz F."/>
            <person name="Roux S."/>
            <person name="Paez-Espino D."/>
            <person name="Jungbluth S."/>
            <person name="Walsh D.A."/>
            <person name="Denef V.J."/>
            <person name="McMahon K.D."/>
            <person name="Konstantinidis K.T."/>
            <person name="Eloe-Fadrosh E.A."/>
            <person name="Kyrpides N.C."/>
            <person name="Woyke T."/>
        </authorList>
    </citation>
    <scope>NUCLEOTIDE SEQUENCE</scope>
    <source>
        <strain evidence="2">GVMAG-M-3300023109-53</strain>
    </source>
</reference>
<accession>A0A6C0CX02</accession>
<feature type="compositionally biased region" description="Basic residues" evidence="1">
    <location>
        <begin position="149"/>
        <end position="170"/>
    </location>
</feature>